<feature type="region of interest" description="Disordered" evidence="1">
    <location>
        <begin position="52"/>
        <end position="106"/>
    </location>
</feature>
<feature type="compositionally biased region" description="Polar residues" evidence="1">
    <location>
        <begin position="52"/>
        <end position="66"/>
    </location>
</feature>
<dbReference type="Proteomes" id="UP000799324">
    <property type="component" value="Unassembled WGS sequence"/>
</dbReference>
<organism evidence="2 3">
    <name type="scientific">Lophiostoma macrostomum CBS 122681</name>
    <dbReference type="NCBI Taxonomy" id="1314788"/>
    <lineage>
        <taxon>Eukaryota</taxon>
        <taxon>Fungi</taxon>
        <taxon>Dikarya</taxon>
        <taxon>Ascomycota</taxon>
        <taxon>Pezizomycotina</taxon>
        <taxon>Dothideomycetes</taxon>
        <taxon>Pleosporomycetidae</taxon>
        <taxon>Pleosporales</taxon>
        <taxon>Lophiostomataceae</taxon>
        <taxon>Lophiostoma</taxon>
    </lineage>
</organism>
<evidence type="ECO:0000313" key="2">
    <source>
        <dbReference type="EMBL" id="KAF2648367.1"/>
    </source>
</evidence>
<accession>A0A6A6SN32</accession>
<dbReference type="EMBL" id="MU004542">
    <property type="protein sequence ID" value="KAF2648367.1"/>
    <property type="molecule type" value="Genomic_DNA"/>
</dbReference>
<evidence type="ECO:0000256" key="1">
    <source>
        <dbReference type="SAM" id="MobiDB-lite"/>
    </source>
</evidence>
<gene>
    <name evidence="2" type="ORF">K491DRAFT_249463</name>
</gene>
<evidence type="ECO:0000313" key="3">
    <source>
        <dbReference type="Proteomes" id="UP000799324"/>
    </source>
</evidence>
<reference evidence="2" key="1">
    <citation type="journal article" date="2020" name="Stud. Mycol.">
        <title>101 Dothideomycetes genomes: a test case for predicting lifestyles and emergence of pathogens.</title>
        <authorList>
            <person name="Haridas S."/>
            <person name="Albert R."/>
            <person name="Binder M."/>
            <person name="Bloem J."/>
            <person name="Labutti K."/>
            <person name="Salamov A."/>
            <person name="Andreopoulos B."/>
            <person name="Baker S."/>
            <person name="Barry K."/>
            <person name="Bills G."/>
            <person name="Bluhm B."/>
            <person name="Cannon C."/>
            <person name="Castanera R."/>
            <person name="Culley D."/>
            <person name="Daum C."/>
            <person name="Ezra D."/>
            <person name="Gonzalez J."/>
            <person name="Henrissat B."/>
            <person name="Kuo A."/>
            <person name="Liang C."/>
            <person name="Lipzen A."/>
            <person name="Lutzoni F."/>
            <person name="Magnuson J."/>
            <person name="Mondo S."/>
            <person name="Nolan M."/>
            <person name="Ohm R."/>
            <person name="Pangilinan J."/>
            <person name="Park H.-J."/>
            <person name="Ramirez L."/>
            <person name="Alfaro M."/>
            <person name="Sun H."/>
            <person name="Tritt A."/>
            <person name="Yoshinaga Y."/>
            <person name="Zwiers L.-H."/>
            <person name="Turgeon B."/>
            <person name="Goodwin S."/>
            <person name="Spatafora J."/>
            <person name="Crous P."/>
            <person name="Grigoriev I."/>
        </authorList>
    </citation>
    <scope>NUCLEOTIDE SEQUENCE</scope>
    <source>
        <strain evidence="2">CBS 122681</strain>
    </source>
</reference>
<protein>
    <submittedName>
        <fullName evidence="2">Uncharacterized protein</fullName>
    </submittedName>
</protein>
<proteinExistence type="predicted"/>
<name>A0A6A6SN32_9PLEO</name>
<keyword evidence="3" id="KW-1185">Reference proteome</keyword>
<dbReference type="AlphaFoldDB" id="A0A6A6SN32"/>
<sequence length="180" mass="19813">MPPAQHHLQLLSRLSHAAKSPFNASPTSRPAVWRPQHLFRVRFGSLLGKCSTRSRWPTPQPSTRLSRATGATRPLSHPTSLLCQNKPASTSPPSTTTLDRHLSRSPLSHSCARRSWTSSSSLPIDAASASPRARLHLHVISPSLPHILERVLCFGTREPSSSSLSNRLSRLCQHILRCSC</sequence>
<feature type="compositionally biased region" description="Low complexity" evidence="1">
    <location>
        <begin position="87"/>
        <end position="97"/>
    </location>
</feature>